<dbReference type="Gene3D" id="3.10.105.10">
    <property type="entry name" value="Dipeptide-binding Protein, Domain 3"/>
    <property type="match status" value="1"/>
</dbReference>
<dbReference type="Pfam" id="PF00496">
    <property type="entry name" value="SBP_bac_5"/>
    <property type="match status" value="1"/>
</dbReference>
<dbReference type="PIRSF" id="PIRSF002741">
    <property type="entry name" value="MppA"/>
    <property type="match status" value="1"/>
</dbReference>
<feature type="chain" id="PRO_5040749669" evidence="3">
    <location>
        <begin position="22"/>
        <end position="526"/>
    </location>
</feature>
<dbReference type="EMBL" id="SGUG01000019">
    <property type="protein sequence ID" value="MDG0863554.1"/>
    <property type="molecule type" value="Genomic_DNA"/>
</dbReference>
<dbReference type="InterPro" id="IPR030678">
    <property type="entry name" value="Peptide/Ni-bd"/>
</dbReference>
<comment type="caution">
    <text evidence="5">The sequence shown here is derived from an EMBL/GenBank/DDBJ whole genome shotgun (WGS) entry which is preliminary data.</text>
</comment>
<organism evidence="5 6">
    <name type="scientific">Pelomonas aquatica</name>
    <dbReference type="NCBI Taxonomy" id="431058"/>
    <lineage>
        <taxon>Bacteria</taxon>
        <taxon>Pseudomonadati</taxon>
        <taxon>Pseudomonadota</taxon>
        <taxon>Betaproteobacteria</taxon>
        <taxon>Burkholderiales</taxon>
        <taxon>Sphaerotilaceae</taxon>
        <taxon>Roseateles</taxon>
    </lineage>
</organism>
<reference evidence="5" key="1">
    <citation type="submission" date="2019-02" db="EMBL/GenBank/DDBJ databases">
        <title>Draft genome of the type strain Pelomonas aquatica CCUG 52575T.</title>
        <authorList>
            <person name="Gomila M."/>
            <person name="Lalucat J."/>
        </authorList>
    </citation>
    <scope>NUCLEOTIDE SEQUENCE</scope>
    <source>
        <strain evidence="5">CCUG 52575</strain>
    </source>
</reference>
<dbReference type="RefSeq" id="WP_268153364.1">
    <property type="nucleotide sequence ID" value="NZ_JAPPUW010000021.1"/>
</dbReference>
<name>A0A9X4LIG1_9BURK</name>
<gene>
    <name evidence="5" type="ORF">EXJ73_13880</name>
</gene>
<dbReference type="CDD" id="cd08493">
    <property type="entry name" value="PBP2_DppA_like"/>
    <property type="match status" value="1"/>
</dbReference>
<protein>
    <submittedName>
        <fullName evidence="5">ABC transporter substrate-binding protein</fullName>
    </submittedName>
</protein>
<dbReference type="GO" id="GO:0043190">
    <property type="term" value="C:ATP-binding cassette (ABC) transporter complex"/>
    <property type="evidence" value="ECO:0007669"/>
    <property type="project" value="InterPro"/>
</dbReference>
<feature type="signal peptide" evidence="3">
    <location>
        <begin position="1"/>
        <end position="21"/>
    </location>
</feature>
<comment type="similarity">
    <text evidence="1">Belongs to the bacterial solute-binding protein 5 family.</text>
</comment>
<accession>A0A9X4LIG1</accession>
<keyword evidence="2 3" id="KW-0732">Signal</keyword>
<dbReference type="Proteomes" id="UP001152766">
    <property type="component" value="Unassembled WGS sequence"/>
</dbReference>
<dbReference type="SUPFAM" id="SSF53850">
    <property type="entry name" value="Periplasmic binding protein-like II"/>
    <property type="match status" value="1"/>
</dbReference>
<dbReference type="GO" id="GO:0030288">
    <property type="term" value="C:outer membrane-bounded periplasmic space"/>
    <property type="evidence" value="ECO:0007669"/>
    <property type="project" value="TreeGrafter"/>
</dbReference>
<keyword evidence="6" id="KW-1185">Reference proteome</keyword>
<dbReference type="Gene3D" id="3.90.76.10">
    <property type="entry name" value="Dipeptide-binding Protein, Domain 1"/>
    <property type="match status" value="1"/>
</dbReference>
<dbReference type="GO" id="GO:1904680">
    <property type="term" value="F:peptide transmembrane transporter activity"/>
    <property type="evidence" value="ECO:0007669"/>
    <property type="project" value="TreeGrafter"/>
</dbReference>
<evidence type="ECO:0000313" key="6">
    <source>
        <dbReference type="Proteomes" id="UP001152766"/>
    </source>
</evidence>
<evidence type="ECO:0000259" key="4">
    <source>
        <dbReference type="Pfam" id="PF00496"/>
    </source>
</evidence>
<dbReference type="InterPro" id="IPR039424">
    <property type="entry name" value="SBP_5"/>
</dbReference>
<dbReference type="Gene3D" id="3.40.190.10">
    <property type="entry name" value="Periplasmic binding protein-like II"/>
    <property type="match status" value="1"/>
</dbReference>
<dbReference type="PANTHER" id="PTHR30290:SF38">
    <property type="entry name" value="D,D-DIPEPTIDE-BINDING PERIPLASMIC PROTEIN DDPA-RELATED"/>
    <property type="match status" value="1"/>
</dbReference>
<evidence type="ECO:0000313" key="5">
    <source>
        <dbReference type="EMBL" id="MDG0863554.1"/>
    </source>
</evidence>
<evidence type="ECO:0000256" key="3">
    <source>
        <dbReference type="SAM" id="SignalP"/>
    </source>
</evidence>
<evidence type="ECO:0000256" key="1">
    <source>
        <dbReference type="ARBA" id="ARBA00005695"/>
    </source>
</evidence>
<feature type="domain" description="Solute-binding protein family 5" evidence="4">
    <location>
        <begin position="68"/>
        <end position="448"/>
    </location>
</feature>
<dbReference type="PANTHER" id="PTHR30290">
    <property type="entry name" value="PERIPLASMIC BINDING COMPONENT OF ABC TRANSPORTER"/>
    <property type="match status" value="1"/>
</dbReference>
<sequence length="526" mass="58574">MKLAVPLLSIALALTPPAAHAQGKPLVYCADASPEGFDPGMWDSASTNIVGTQMFDGLLGFRRPTTALMPKLAESWEISPDAKRFTFRLRAGVKFHSRPWFKPTRDFNADDVLFTFRRFIDPNLPFNRAFPANFVYPQNLGLARMIEGIDRIDERTIRFRLRRPNVTFVANFAFAWAGIQSAEYAAQLLKAGQASQINVQPVGTGPFMFKSYAKDDVLRMTANPDYWGGHQPTPALVFSISREPNVRVQKIAAGECHVAAALRDVDIATLARNPNVGIEKIQALNISYLSFNLKKPPTDRREVREALDIAIDRDAIFKALFPRGDAMQAVSAFPPSIPGYNSKLKNEFDPARAKALLARAGFANGLDIDLWALPVQRSSNPNGQLMAQLIQQDWARIGVRAHIKTYEWGEYLKRANNGEHNVYMSGWSGETGDADDFLTPNLSCAANKSGVKFCNAEFEGLIDEARATPDAGKRIALYERAQEIFKRERPWITMAHSTVYIPVRKDVVGFKMAPNGSVDFAGVYRK</sequence>
<proteinExistence type="inferred from homology"/>
<dbReference type="GO" id="GO:0042938">
    <property type="term" value="P:dipeptide transport"/>
    <property type="evidence" value="ECO:0007669"/>
    <property type="project" value="TreeGrafter"/>
</dbReference>
<evidence type="ECO:0000256" key="2">
    <source>
        <dbReference type="ARBA" id="ARBA00022729"/>
    </source>
</evidence>
<dbReference type="InterPro" id="IPR000914">
    <property type="entry name" value="SBP_5_dom"/>
</dbReference>
<dbReference type="AlphaFoldDB" id="A0A9X4LIG1"/>